<evidence type="ECO:0000256" key="8">
    <source>
        <dbReference type="ARBA" id="ARBA00023235"/>
    </source>
</evidence>
<dbReference type="InterPro" id="IPR011545">
    <property type="entry name" value="DEAD/DEAH_box_helicase_dom"/>
</dbReference>
<feature type="region of interest" description="Disordered" evidence="11">
    <location>
        <begin position="1253"/>
        <end position="1305"/>
    </location>
</feature>
<keyword evidence="7" id="KW-0238">DNA-binding</keyword>
<dbReference type="SUPFAM" id="SSF52540">
    <property type="entry name" value="P-loop containing nucleoside triphosphate hydrolases"/>
    <property type="match status" value="1"/>
</dbReference>
<comment type="catalytic activity">
    <reaction evidence="9">
        <text>Couples ATP hydrolysis with the unwinding of duplex DNA by translocating in the 3'-5' direction.</text>
        <dbReference type="EC" id="5.6.2.4"/>
    </reaction>
</comment>
<dbReference type="Gene3D" id="3.40.50.300">
    <property type="entry name" value="P-loop containing nucleotide triphosphate hydrolases"/>
    <property type="match status" value="2"/>
</dbReference>
<evidence type="ECO:0000256" key="3">
    <source>
        <dbReference type="ARBA" id="ARBA00022741"/>
    </source>
</evidence>
<dbReference type="SMART" id="SM00956">
    <property type="entry name" value="RQC"/>
    <property type="match status" value="1"/>
</dbReference>
<dbReference type="EMBL" id="CAWYQH010000097">
    <property type="protein sequence ID" value="CAK8683412.1"/>
    <property type="molecule type" value="Genomic_DNA"/>
</dbReference>
<comment type="cofactor">
    <cofactor evidence="1">
        <name>Zn(2+)</name>
        <dbReference type="ChEBI" id="CHEBI:29105"/>
    </cofactor>
</comment>
<gene>
    <name evidence="15" type="ORF">CVLEPA_LOCUS14490</name>
</gene>
<evidence type="ECO:0000256" key="5">
    <source>
        <dbReference type="ARBA" id="ARBA00022806"/>
    </source>
</evidence>
<dbReference type="Pfam" id="PF00570">
    <property type="entry name" value="HRDC"/>
    <property type="match status" value="1"/>
</dbReference>
<dbReference type="InterPro" id="IPR027417">
    <property type="entry name" value="P-loop_NTPase"/>
</dbReference>
<dbReference type="InterPro" id="IPR001650">
    <property type="entry name" value="Helicase_C-like"/>
</dbReference>
<evidence type="ECO:0000256" key="11">
    <source>
        <dbReference type="SAM" id="MobiDB-lite"/>
    </source>
</evidence>
<feature type="compositionally biased region" description="Polar residues" evidence="11">
    <location>
        <begin position="1270"/>
        <end position="1285"/>
    </location>
</feature>
<dbReference type="PROSITE" id="PS51194">
    <property type="entry name" value="HELICASE_CTER"/>
    <property type="match status" value="1"/>
</dbReference>
<dbReference type="NCBIfam" id="TIGR00614">
    <property type="entry name" value="recQ_fam"/>
    <property type="match status" value="1"/>
</dbReference>
<evidence type="ECO:0000256" key="4">
    <source>
        <dbReference type="ARBA" id="ARBA00022801"/>
    </source>
</evidence>
<dbReference type="PANTHER" id="PTHR13710">
    <property type="entry name" value="DNA HELICASE RECQ FAMILY MEMBER"/>
    <property type="match status" value="1"/>
</dbReference>
<dbReference type="InterPro" id="IPR018982">
    <property type="entry name" value="RQC_domain"/>
</dbReference>
<dbReference type="PANTHER" id="PTHR13710:SF120">
    <property type="entry name" value="BIFUNCTIONAL 3'-5' EXONUCLEASE_ATP-DEPENDENT HELICASE WRN"/>
    <property type="match status" value="1"/>
</dbReference>
<evidence type="ECO:0000256" key="1">
    <source>
        <dbReference type="ARBA" id="ARBA00001947"/>
    </source>
</evidence>
<feature type="compositionally biased region" description="Low complexity" evidence="11">
    <location>
        <begin position="1182"/>
        <end position="1200"/>
    </location>
</feature>
<dbReference type="Gene3D" id="1.10.10.10">
    <property type="entry name" value="Winged helix-like DNA-binding domain superfamily/Winged helix DNA-binding domain"/>
    <property type="match status" value="1"/>
</dbReference>
<sequence length="1316" mass="146799">MISGPHVGYPWASGTQCKMLVMIQCGVDLIDELIFMCDEGHNVISLIEENGSENLLGSQEKRNSATHLLKSIFQLLAELRSLVNNSLNEVQTPDYNVQTDANKFTSIKGSAEDDSAETKEGEMKTSETNCPIMNQQAHLNVTTVTDNFANETGYKFKSLVVDKTKPNVVAIHDSFRHNSSHSSAKGNQATENLPSNFDEHLDYLLEEEEMLKKEIGLDDNTHIITNTSEESSIRTNTTSSIFSDVTKSDFKTQLVPAPNWSEDAEDELDIGEIDEIEEIFAGKSNRCNDNKVEHSTVLSPHHTTGDIDDDVCLIPDNDFDDLPDGVDNENDVDDGFNDPNYVAPDKQYIDVLKEYFGHAKFRPMQWKIINTALNDGRDQCVVMATGYGKSLCYQYPSVYLDSTAICISPLISLMEDQVLKLHTSNIPACFLGSGQKEKQETYSRMLKGEYRVVYITPEYAEACVDTLERLNHRVGISLIAIDEAHCVSQWGHDFRAAYRNLGRLKNVLPQVPIIALTATATPEVRKDICSSLHLKNPVITCTSFDRVNLYVDVYKKSGDPSNDLKSLMKSTTTRGMPKYSFEGPTIIYCPTKKETANIGQVVRRLGVRSLIYHAGLSMDRRSEAHHKFVRDEVECIVATVAFGMGIDKPDVRCIIHYGAPKDIESYYQEIGRAGRDGLPSTCHVFFTSADFNTNRFFLRDITSPKFRDHKAGMILKMEQYLTTTSCRRKMILSHFDKRAESSIGGTEKCCDNCRARSKEMSALGISIDNPSSLMSNEHDFAPEAKLMFDAIKITGERFGLGMPVAFLTGSKGKKMFDRFVSHSSFGKGSNHTQKWWKALGKALLLEKYLKEKQMQKGSFGASVEIAPRGAEWISKLKFCPSQRLMLVPSIDLTNREMRTSSANNQVKDNSNSNKTILPLVPAAGSLPKDQVKKLSFGPYLPAKASDPLIASTQKSDQTDEHSGPLYRLLLTLRNEIAQDMDIPPHLVANNKDLLELSKARPSSTDNLLRVDGMSVVKVKRIGTQVLTVIESYCDEHAASRDNFSGHQFLHPLTQADRQHNETGIPTEPISDTIRTTYNLFHERGLTLEEISKERSLQLGTVGGHLADALMACYPVSFHQVGITPDMLKQVEDTIRKPPINSDISKLIPIKDRLGTTVDWSQLKIIRAYLTKMYGLVPATTTATSSENSKPTSSLSTSASKNTRKFHPPVNTSSNSTPSRQPGLFLAADNAERKARQNSRPFLRLQESLATTARCRVSSPQTTIRDEKPQDNSTSGYFSAKDSLQNAGKRKLPASWSSNGNRGKKFNFKRRTTNKFL</sequence>
<evidence type="ECO:0000256" key="2">
    <source>
        <dbReference type="ARBA" id="ARBA00005446"/>
    </source>
</evidence>
<dbReference type="EC" id="5.6.2.4" evidence="10"/>
<dbReference type="SMART" id="SM00490">
    <property type="entry name" value="HELICc"/>
    <property type="match status" value="1"/>
</dbReference>
<keyword evidence="3" id="KW-0547">Nucleotide-binding</keyword>
<comment type="similarity">
    <text evidence="2">Belongs to the helicase family. RecQ subfamily.</text>
</comment>
<dbReference type="Gene3D" id="1.10.150.80">
    <property type="entry name" value="HRDC domain"/>
    <property type="match status" value="1"/>
</dbReference>
<dbReference type="Pfam" id="PF09382">
    <property type="entry name" value="RQC"/>
    <property type="match status" value="1"/>
</dbReference>
<protein>
    <recommendedName>
        <fullName evidence="10">DNA 3'-5' helicase</fullName>
        <ecNumber evidence="10">5.6.2.4</ecNumber>
    </recommendedName>
</protein>
<dbReference type="InterPro" id="IPR044876">
    <property type="entry name" value="HRDC_dom_sf"/>
</dbReference>
<keyword evidence="6" id="KW-0067">ATP-binding</keyword>
<proteinExistence type="inferred from homology"/>
<dbReference type="InterPro" id="IPR036388">
    <property type="entry name" value="WH-like_DNA-bd_sf"/>
</dbReference>
<accession>A0ABP0FXE6</accession>
<dbReference type="InterPro" id="IPR029491">
    <property type="entry name" value="Helicase_HTH"/>
</dbReference>
<dbReference type="InterPro" id="IPR010997">
    <property type="entry name" value="HRDC-like_sf"/>
</dbReference>
<comment type="caution">
    <text evidence="15">The sequence shown here is derived from an EMBL/GenBank/DDBJ whole genome shotgun (WGS) entry which is preliminary data.</text>
</comment>
<feature type="domain" description="Helicase C-terminal" evidence="14">
    <location>
        <begin position="563"/>
        <end position="721"/>
    </location>
</feature>
<keyword evidence="5" id="KW-0347">Helicase</keyword>
<dbReference type="Pfam" id="PF16124">
    <property type="entry name" value="RecQ_Zn_bind"/>
    <property type="match status" value="1"/>
</dbReference>
<dbReference type="InterPro" id="IPR036390">
    <property type="entry name" value="WH_DNA-bd_sf"/>
</dbReference>
<organism evidence="15 16">
    <name type="scientific">Clavelina lepadiformis</name>
    <name type="common">Light-bulb sea squirt</name>
    <name type="synonym">Ascidia lepadiformis</name>
    <dbReference type="NCBI Taxonomy" id="159417"/>
    <lineage>
        <taxon>Eukaryota</taxon>
        <taxon>Metazoa</taxon>
        <taxon>Chordata</taxon>
        <taxon>Tunicata</taxon>
        <taxon>Ascidiacea</taxon>
        <taxon>Aplousobranchia</taxon>
        <taxon>Clavelinidae</taxon>
        <taxon>Clavelina</taxon>
    </lineage>
</organism>
<feature type="region of interest" description="Disordered" evidence="11">
    <location>
        <begin position="175"/>
        <end position="194"/>
    </location>
</feature>
<dbReference type="InterPro" id="IPR014001">
    <property type="entry name" value="Helicase_ATP-bd"/>
</dbReference>
<evidence type="ECO:0000256" key="10">
    <source>
        <dbReference type="ARBA" id="ARBA00034808"/>
    </source>
</evidence>
<dbReference type="SMART" id="SM00341">
    <property type="entry name" value="HRDC"/>
    <property type="match status" value="1"/>
</dbReference>
<dbReference type="InterPro" id="IPR002121">
    <property type="entry name" value="HRDC_dom"/>
</dbReference>
<evidence type="ECO:0000259" key="12">
    <source>
        <dbReference type="PROSITE" id="PS50967"/>
    </source>
</evidence>
<feature type="domain" description="Helicase ATP-binding" evidence="13">
    <location>
        <begin position="370"/>
        <end position="538"/>
    </location>
</feature>
<feature type="compositionally biased region" description="Low complexity" evidence="11">
    <location>
        <begin position="1207"/>
        <end position="1218"/>
    </location>
</feature>
<name>A0ABP0FXE6_CLALP</name>
<dbReference type="PROSITE" id="PS51192">
    <property type="entry name" value="HELICASE_ATP_BIND_1"/>
    <property type="match status" value="1"/>
</dbReference>
<dbReference type="CDD" id="cd18794">
    <property type="entry name" value="SF2_C_RecQ"/>
    <property type="match status" value="1"/>
</dbReference>
<dbReference type="SUPFAM" id="SSF46785">
    <property type="entry name" value="Winged helix' DNA-binding domain"/>
    <property type="match status" value="1"/>
</dbReference>
<keyword evidence="4" id="KW-0378">Hydrolase</keyword>
<dbReference type="Proteomes" id="UP001642483">
    <property type="component" value="Unassembled WGS sequence"/>
</dbReference>
<evidence type="ECO:0000313" key="15">
    <source>
        <dbReference type="EMBL" id="CAK8683412.1"/>
    </source>
</evidence>
<feature type="region of interest" description="Disordered" evidence="11">
    <location>
        <begin position="1181"/>
        <end position="1222"/>
    </location>
</feature>
<keyword evidence="8" id="KW-0413">Isomerase</keyword>
<dbReference type="InterPro" id="IPR004589">
    <property type="entry name" value="DNA_helicase_ATP-dep_RecQ"/>
</dbReference>
<dbReference type="SMART" id="SM00487">
    <property type="entry name" value="DEXDc"/>
    <property type="match status" value="1"/>
</dbReference>
<dbReference type="Pfam" id="PF00271">
    <property type="entry name" value="Helicase_C"/>
    <property type="match status" value="1"/>
</dbReference>
<dbReference type="Pfam" id="PF14493">
    <property type="entry name" value="HTH_40"/>
    <property type="match status" value="1"/>
</dbReference>
<evidence type="ECO:0000313" key="16">
    <source>
        <dbReference type="Proteomes" id="UP001642483"/>
    </source>
</evidence>
<evidence type="ECO:0000259" key="14">
    <source>
        <dbReference type="PROSITE" id="PS51194"/>
    </source>
</evidence>
<dbReference type="Pfam" id="PF00270">
    <property type="entry name" value="DEAD"/>
    <property type="match status" value="1"/>
</dbReference>
<feature type="compositionally biased region" description="Polar residues" evidence="11">
    <location>
        <begin position="180"/>
        <end position="194"/>
    </location>
</feature>
<reference evidence="15 16" key="1">
    <citation type="submission" date="2024-02" db="EMBL/GenBank/DDBJ databases">
        <authorList>
            <person name="Daric V."/>
            <person name="Darras S."/>
        </authorList>
    </citation>
    <scope>NUCLEOTIDE SEQUENCE [LARGE SCALE GENOMIC DNA]</scope>
</reference>
<dbReference type="SUPFAM" id="SSF47819">
    <property type="entry name" value="HRDC-like"/>
    <property type="match status" value="1"/>
</dbReference>
<evidence type="ECO:0000256" key="9">
    <source>
        <dbReference type="ARBA" id="ARBA00034617"/>
    </source>
</evidence>
<evidence type="ECO:0000256" key="7">
    <source>
        <dbReference type="ARBA" id="ARBA00023125"/>
    </source>
</evidence>
<feature type="domain" description="HRDC" evidence="12">
    <location>
        <begin position="959"/>
        <end position="1039"/>
    </location>
</feature>
<dbReference type="InterPro" id="IPR032284">
    <property type="entry name" value="RecQ_Zn-bd"/>
</dbReference>
<evidence type="ECO:0000256" key="6">
    <source>
        <dbReference type="ARBA" id="ARBA00022840"/>
    </source>
</evidence>
<dbReference type="PROSITE" id="PS50967">
    <property type="entry name" value="HRDC"/>
    <property type="match status" value="1"/>
</dbReference>
<evidence type="ECO:0000259" key="13">
    <source>
        <dbReference type="PROSITE" id="PS51192"/>
    </source>
</evidence>
<keyword evidence="16" id="KW-1185">Reference proteome</keyword>